<evidence type="ECO:0000313" key="15">
    <source>
        <dbReference type="RefSeq" id="XP_039128624.1"/>
    </source>
</evidence>
<evidence type="ECO:0000256" key="9">
    <source>
        <dbReference type="SAM" id="MobiDB-lite"/>
    </source>
</evidence>
<comment type="subcellular location">
    <subcellularLocation>
        <location evidence="1">Chromosome</location>
    </subcellularLocation>
    <subcellularLocation>
        <location evidence="8">Nucleus</location>
    </subcellularLocation>
</comment>
<dbReference type="PROSITE" id="PS51575">
    <property type="entry name" value="SAM_MT43_SUVAR39_2"/>
    <property type="match status" value="1"/>
</dbReference>
<dbReference type="SUPFAM" id="SSF82199">
    <property type="entry name" value="SET domain"/>
    <property type="match status" value="1"/>
</dbReference>
<dbReference type="PROSITE" id="PS50280">
    <property type="entry name" value="SET"/>
    <property type="match status" value="1"/>
</dbReference>
<dbReference type="SMART" id="SM00466">
    <property type="entry name" value="SRA"/>
    <property type="match status" value="1"/>
</dbReference>
<dbReference type="InterPro" id="IPR007728">
    <property type="entry name" value="Pre-SET_dom"/>
</dbReference>
<dbReference type="SMART" id="SM00317">
    <property type="entry name" value="SET"/>
    <property type="match status" value="1"/>
</dbReference>
<dbReference type="Gene3D" id="2.30.280.10">
    <property type="entry name" value="SRA-YDG"/>
    <property type="match status" value="1"/>
</dbReference>
<dbReference type="InterPro" id="IPR036987">
    <property type="entry name" value="SRA-YDG_sf"/>
</dbReference>
<gene>
    <name evidence="15 16" type="primary">LOC120264833</name>
</gene>
<dbReference type="InterPro" id="IPR001214">
    <property type="entry name" value="SET_dom"/>
</dbReference>
<feature type="region of interest" description="Disordered" evidence="9">
    <location>
        <begin position="198"/>
        <end position="219"/>
    </location>
</feature>
<reference evidence="15 16" key="1">
    <citation type="submission" date="2025-04" db="UniProtKB">
        <authorList>
            <consortium name="RefSeq"/>
        </authorList>
    </citation>
    <scope>IDENTIFICATION</scope>
</reference>
<dbReference type="Pfam" id="PF00856">
    <property type="entry name" value="SET"/>
    <property type="match status" value="1"/>
</dbReference>
<dbReference type="RefSeq" id="XP_039128625.1">
    <property type="nucleotide sequence ID" value="XM_039272691.1"/>
</dbReference>
<evidence type="ECO:0000256" key="8">
    <source>
        <dbReference type="PROSITE-ProRule" id="PRU00358"/>
    </source>
</evidence>
<sequence>MEENTKCAPSLSKEMEVVDVKPLRTLTPMFPSSLGLDSFSPPASWPFVFITPHGSFTPGNEVKFPSNFCSLYPTTFCPKGVSETSTKSSLVEKSSGTVHDGVCKNANGHLHDTAVAHCPPQTMPLITVLSDNEEDMLVHSVPPTTDMKIERPAPMRSCNDVPPTIDMNIEQPVPLRSCTGVLSTSDLKIEEPVPLRSCPMGGGEIEGSDVKKPKRKRLKKAHDPELMMLPSSSYDARESVEAILMTFDALRRRILQLEEVKDVTRRSFTKAGSVMMDHDLRANKVKRIGHVPGIEVGDLFFFRIEMLLVGLQAQSVSGIDYMTVRFGDEEDPVAVAVVSAGGYENDDEDVDVLIYSGQGGSGKNDKKQTDDQKLERGNLALEKSLHRGIDIRVIRTAKDTGNPGNKIYVYDGLYKIDKSWVEKAKSGFNVFKYRLVRVPGQPDGIATWKKIEKWRKDPLSRGKVILPDMSSGDENLPVCLFNDVDDEKGPNHFVYTTKLHYSSPIAKPLPGCMCHSACLPSDANCSCLQQNGGDLPYTSNGLLVSHKPLVYECGPSCQCTLSCRNRLTQKGVTLRFEVFRTKDRGWGLRSWDPIRAGAFICEYTGEVTDNFREDEDGENEYIFQPRSTDDNASSWNYIPELLGEPSHPEPSDAIKPLQIIISAKNMGNVSRFMNHSCSPNVFWQAVQHDHGDEGYPHIMFFAIRHIPPMTELTYDYGPCGYENSKEEVPSSDGSGRTKKCLCGSPKCRGVFC</sequence>
<keyword evidence="6" id="KW-0156">Chromatin regulator</keyword>
<keyword evidence="14" id="KW-1185">Reference proteome</keyword>
<keyword evidence="2" id="KW-0158">Chromosome</keyword>
<dbReference type="GO" id="GO:0005634">
    <property type="term" value="C:nucleus"/>
    <property type="evidence" value="ECO:0007669"/>
    <property type="project" value="UniProtKB-SubCell"/>
</dbReference>
<dbReference type="PROSITE" id="PS50867">
    <property type="entry name" value="PRE_SET"/>
    <property type="match status" value="1"/>
</dbReference>
<evidence type="ECO:0000256" key="4">
    <source>
        <dbReference type="ARBA" id="ARBA00022679"/>
    </source>
</evidence>
<dbReference type="InterPro" id="IPR003616">
    <property type="entry name" value="Post-SET_dom"/>
</dbReference>
<dbReference type="Pfam" id="PF05033">
    <property type="entry name" value="Pre-SET"/>
    <property type="match status" value="1"/>
</dbReference>
<dbReference type="Gene3D" id="2.170.270.10">
    <property type="entry name" value="SET domain"/>
    <property type="match status" value="1"/>
</dbReference>
<feature type="domain" description="SET" evidence="10">
    <location>
        <begin position="574"/>
        <end position="717"/>
    </location>
</feature>
<dbReference type="InterPro" id="IPR025794">
    <property type="entry name" value="H3-K9-MeTrfase_plant"/>
</dbReference>
<dbReference type="GO" id="GO:0032259">
    <property type="term" value="P:methylation"/>
    <property type="evidence" value="ECO:0007669"/>
    <property type="project" value="UniProtKB-KW"/>
</dbReference>
<feature type="domain" description="Post-SET" evidence="12">
    <location>
        <begin position="736"/>
        <end position="752"/>
    </location>
</feature>
<accession>A0AB40BQB3</accession>
<dbReference type="GO" id="GO:0042054">
    <property type="term" value="F:histone methyltransferase activity"/>
    <property type="evidence" value="ECO:0007669"/>
    <property type="project" value="InterPro"/>
</dbReference>
<protein>
    <submittedName>
        <fullName evidence="15 16">Histone-lysine N-methyltransferase, H3 lysine-9 specific SUVH1-like</fullName>
    </submittedName>
</protein>
<evidence type="ECO:0000256" key="3">
    <source>
        <dbReference type="ARBA" id="ARBA00022603"/>
    </source>
</evidence>
<dbReference type="PANTHER" id="PTHR45660:SF13">
    <property type="entry name" value="HISTONE-LYSINE N-METHYLTRANSFERASE SETMAR"/>
    <property type="match status" value="1"/>
</dbReference>
<keyword evidence="5" id="KW-0949">S-adenosyl-L-methionine</keyword>
<name>A0AB40BQB3_DIOCR</name>
<dbReference type="InterPro" id="IPR046341">
    <property type="entry name" value="SET_dom_sf"/>
</dbReference>
<evidence type="ECO:0000256" key="6">
    <source>
        <dbReference type="ARBA" id="ARBA00022853"/>
    </source>
</evidence>
<dbReference type="FunFam" id="2.30.280.10:FF:000003">
    <property type="entry name" value="Histone-lysine N-methyltransferase, H3 lysine-9 specific SUVH5"/>
    <property type="match status" value="1"/>
</dbReference>
<feature type="domain" description="YDG" evidence="13">
    <location>
        <begin position="289"/>
        <end position="437"/>
    </location>
</feature>
<dbReference type="SMART" id="SM00468">
    <property type="entry name" value="PreSET"/>
    <property type="match status" value="1"/>
</dbReference>
<dbReference type="Pfam" id="PF02182">
    <property type="entry name" value="SAD_SRA"/>
    <property type="match status" value="1"/>
</dbReference>
<dbReference type="InterPro" id="IPR015947">
    <property type="entry name" value="PUA-like_sf"/>
</dbReference>
<proteinExistence type="predicted"/>
<dbReference type="RefSeq" id="XP_039128624.1">
    <property type="nucleotide sequence ID" value="XM_039272690.1"/>
</dbReference>
<keyword evidence="4" id="KW-0808">Transferase</keyword>
<dbReference type="AlphaFoldDB" id="A0AB40BQB3"/>
<dbReference type="GO" id="GO:0003690">
    <property type="term" value="F:double-stranded DNA binding"/>
    <property type="evidence" value="ECO:0007669"/>
    <property type="project" value="TreeGrafter"/>
</dbReference>
<dbReference type="Proteomes" id="UP001515500">
    <property type="component" value="Chromosome 7"/>
</dbReference>
<dbReference type="GO" id="GO:0005694">
    <property type="term" value="C:chromosome"/>
    <property type="evidence" value="ECO:0007669"/>
    <property type="project" value="UniProtKB-SubCell"/>
</dbReference>
<evidence type="ECO:0000256" key="5">
    <source>
        <dbReference type="ARBA" id="ARBA00022691"/>
    </source>
</evidence>
<evidence type="ECO:0000259" key="10">
    <source>
        <dbReference type="PROSITE" id="PS50280"/>
    </source>
</evidence>
<evidence type="ECO:0000256" key="2">
    <source>
        <dbReference type="ARBA" id="ARBA00022454"/>
    </source>
</evidence>
<dbReference type="InterPro" id="IPR051357">
    <property type="entry name" value="H3K9_HMTase_SUVAR3-9"/>
</dbReference>
<evidence type="ECO:0000313" key="16">
    <source>
        <dbReference type="RefSeq" id="XP_039128625.1"/>
    </source>
</evidence>
<evidence type="ECO:0000259" key="12">
    <source>
        <dbReference type="PROSITE" id="PS50868"/>
    </source>
</evidence>
<dbReference type="PROSITE" id="PS50868">
    <property type="entry name" value="POST_SET"/>
    <property type="match status" value="1"/>
</dbReference>
<evidence type="ECO:0000256" key="7">
    <source>
        <dbReference type="ARBA" id="ARBA00023242"/>
    </source>
</evidence>
<evidence type="ECO:0000259" key="13">
    <source>
        <dbReference type="PROSITE" id="PS51015"/>
    </source>
</evidence>
<dbReference type="InterPro" id="IPR003105">
    <property type="entry name" value="SRA_YDG"/>
</dbReference>
<dbReference type="SUPFAM" id="SSF88697">
    <property type="entry name" value="PUA domain-like"/>
    <property type="match status" value="1"/>
</dbReference>
<evidence type="ECO:0000313" key="14">
    <source>
        <dbReference type="Proteomes" id="UP001515500"/>
    </source>
</evidence>
<dbReference type="PROSITE" id="PS51015">
    <property type="entry name" value="YDG"/>
    <property type="match status" value="1"/>
</dbReference>
<keyword evidence="3" id="KW-0489">Methyltransferase</keyword>
<evidence type="ECO:0000256" key="1">
    <source>
        <dbReference type="ARBA" id="ARBA00004286"/>
    </source>
</evidence>
<evidence type="ECO:0000259" key="11">
    <source>
        <dbReference type="PROSITE" id="PS50867"/>
    </source>
</evidence>
<dbReference type="GeneID" id="120264833"/>
<dbReference type="GO" id="GO:0008270">
    <property type="term" value="F:zinc ion binding"/>
    <property type="evidence" value="ECO:0007669"/>
    <property type="project" value="InterPro"/>
</dbReference>
<dbReference type="PANTHER" id="PTHR45660">
    <property type="entry name" value="HISTONE-LYSINE N-METHYLTRANSFERASE SETMAR"/>
    <property type="match status" value="1"/>
</dbReference>
<feature type="domain" description="Pre-SET" evidence="11">
    <location>
        <begin position="510"/>
        <end position="571"/>
    </location>
</feature>
<keyword evidence="7 8" id="KW-0539">Nucleus</keyword>
<organism evidence="14 15">
    <name type="scientific">Dioscorea cayennensis subsp. rotundata</name>
    <name type="common">White Guinea yam</name>
    <name type="synonym">Dioscorea rotundata</name>
    <dbReference type="NCBI Taxonomy" id="55577"/>
    <lineage>
        <taxon>Eukaryota</taxon>
        <taxon>Viridiplantae</taxon>
        <taxon>Streptophyta</taxon>
        <taxon>Embryophyta</taxon>
        <taxon>Tracheophyta</taxon>
        <taxon>Spermatophyta</taxon>
        <taxon>Magnoliopsida</taxon>
        <taxon>Liliopsida</taxon>
        <taxon>Dioscoreales</taxon>
        <taxon>Dioscoreaceae</taxon>
        <taxon>Dioscorea</taxon>
    </lineage>
</organism>